<dbReference type="Proteomes" id="UP001164718">
    <property type="component" value="Chromosome"/>
</dbReference>
<name>A0A9E8LW46_9BACI</name>
<keyword evidence="1" id="KW-0472">Membrane</keyword>
<protein>
    <submittedName>
        <fullName evidence="2">DUF2768 domain-containing protein</fullName>
    </submittedName>
</protein>
<feature type="transmembrane region" description="Helical" evidence="1">
    <location>
        <begin position="39"/>
        <end position="61"/>
    </location>
</feature>
<sequence length="67" mass="7715">MSPALLKMWISFIAIGMMFLSVFFIIISRYKVKRRFFKIILAIIAYGFMIYAGIIMFLIVLSGPTAE</sequence>
<dbReference type="EMBL" id="CP106878">
    <property type="protein sequence ID" value="WAA10552.1"/>
    <property type="molecule type" value="Genomic_DNA"/>
</dbReference>
<organism evidence="2 3">
    <name type="scientific">Fervidibacillus albus</name>
    <dbReference type="NCBI Taxonomy" id="2980026"/>
    <lineage>
        <taxon>Bacteria</taxon>
        <taxon>Bacillati</taxon>
        <taxon>Bacillota</taxon>
        <taxon>Bacilli</taxon>
        <taxon>Bacillales</taxon>
        <taxon>Bacillaceae</taxon>
        <taxon>Fervidibacillus</taxon>
    </lineage>
</organism>
<dbReference type="RefSeq" id="WP_275418345.1">
    <property type="nucleotide sequence ID" value="NZ_CP106878.1"/>
</dbReference>
<evidence type="ECO:0000313" key="3">
    <source>
        <dbReference type="Proteomes" id="UP001164718"/>
    </source>
</evidence>
<dbReference type="Pfam" id="PF10966">
    <property type="entry name" value="DUF2768"/>
    <property type="match status" value="1"/>
</dbReference>
<reference evidence="2" key="1">
    <citation type="submission" date="2022-09" db="EMBL/GenBank/DDBJ databases">
        <title>Complete Genomes of Fervidibacillus albus and Fervidibacillus halotolerans isolated from tidal flat sediments.</title>
        <authorList>
            <person name="Kwon K.K."/>
            <person name="Yang S.-H."/>
            <person name="Park M.J."/>
            <person name="Oh H.-M."/>
        </authorList>
    </citation>
    <scope>NUCLEOTIDE SEQUENCE</scope>
    <source>
        <strain evidence="2">MEBiC13591</strain>
    </source>
</reference>
<evidence type="ECO:0000313" key="2">
    <source>
        <dbReference type="EMBL" id="WAA10552.1"/>
    </source>
</evidence>
<accession>A0A9E8LW46</accession>
<keyword evidence="1" id="KW-0812">Transmembrane</keyword>
<dbReference type="InterPro" id="IPR020076">
    <property type="entry name" value="DUF2768"/>
</dbReference>
<dbReference type="KEGG" id="faf:OE104_04315"/>
<gene>
    <name evidence="2" type="ORF">OE104_04315</name>
</gene>
<keyword evidence="3" id="KW-1185">Reference proteome</keyword>
<feature type="transmembrane region" description="Helical" evidence="1">
    <location>
        <begin position="6"/>
        <end position="27"/>
    </location>
</feature>
<keyword evidence="1" id="KW-1133">Transmembrane helix</keyword>
<evidence type="ECO:0000256" key="1">
    <source>
        <dbReference type="SAM" id="Phobius"/>
    </source>
</evidence>
<dbReference type="AlphaFoldDB" id="A0A9E8LW46"/>
<proteinExistence type="predicted"/>